<evidence type="ECO:0000313" key="2">
    <source>
        <dbReference type="EMBL" id="GAA0502304.1"/>
    </source>
</evidence>
<keyword evidence="3" id="KW-1185">Reference proteome</keyword>
<name>A0ABN1BP31_9DEIO</name>
<organism evidence="2 3">
    <name type="scientific">Deinococcus depolymerans</name>
    <dbReference type="NCBI Taxonomy" id="392408"/>
    <lineage>
        <taxon>Bacteria</taxon>
        <taxon>Thermotogati</taxon>
        <taxon>Deinococcota</taxon>
        <taxon>Deinococci</taxon>
        <taxon>Deinococcales</taxon>
        <taxon>Deinococcaceae</taxon>
        <taxon>Deinococcus</taxon>
    </lineage>
</organism>
<dbReference type="Proteomes" id="UP001500191">
    <property type="component" value="Unassembled WGS sequence"/>
</dbReference>
<sequence>MTFRVEGETDDSPYDPAHEPAGCPALLPSSLRRGYGNSPHRCGWGELLYPRSQRLSVPSRGSRRVCRLRLHPLFGASDGSGQLVLLSFRRYLLKGSLSTPPSVML</sequence>
<comment type="caution">
    <text evidence="2">The sequence shown here is derived from an EMBL/GenBank/DDBJ whole genome shotgun (WGS) entry which is preliminary data.</text>
</comment>
<protein>
    <submittedName>
        <fullName evidence="2">Uncharacterized protein</fullName>
    </submittedName>
</protein>
<evidence type="ECO:0000256" key="1">
    <source>
        <dbReference type="SAM" id="MobiDB-lite"/>
    </source>
</evidence>
<dbReference type="EMBL" id="BAAADB010000004">
    <property type="protein sequence ID" value="GAA0502304.1"/>
    <property type="molecule type" value="Genomic_DNA"/>
</dbReference>
<evidence type="ECO:0000313" key="3">
    <source>
        <dbReference type="Proteomes" id="UP001500191"/>
    </source>
</evidence>
<reference evidence="2 3" key="1">
    <citation type="journal article" date="2019" name="Int. J. Syst. Evol. Microbiol.">
        <title>The Global Catalogue of Microorganisms (GCM) 10K type strain sequencing project: providing services to taxonomists for standard genome sequencing and annotation.</title>
        <authorList>
            <consortium name="The Broad Institute Genomics Platform"/>
            <consortium name="The Broad Institute Genome Sequencing Center for Infectious Disease"/>
            <person name="Wu L."/>
            <person name="Ma J."/>
        </authorList>
    </citation>
    <scope>NUCLEOTIDE SEQUENCE [LARGE SCALE GENOMIC DNA]</scope>
    <source>
        <strain evidence="2 3">JCM 14368</strain>
    </source>
</reference>
<proteinExistence type="predicted"/>
<gene>
    <name evidence="2" type="ORF">GCM10008937_07400</name>
</gene>
<accession>A0ABN1BP31</accession>
<feature type="region of interest" description="Disordered" evidence="1">
    <location>
        <begin position="1"/>
        <end position="21"/>
    </location>
</feature>